<evidence type="ECO:0000313" key="4">
    <source>
        <dbReference type="EMBL" id="KRM44911.1"/>
    </source>
</evidence>
<dbReference type="Gene3D" id="1.10.8.660">
    <property type="match status" value="1"/>
</dbReference>
<evidence type="ECO:0000256" key="2">
    <source>
        <dbReference type="ARBA" id="ARBA00023002"/>
    </source>
</evidence>
<dbReference type="AlphaFoldDB" id="A0A0R1YS62"/>
<dbReference type="InterPro" id="IPR023074">
    <property type="entry name" value="HMG_CoA_Rdtase_cat_sf"/>
</dbReference>
<name>A0A0R1YS62_9LACO</name>
<dbReference type="InterPro" id="IPR004553">
    <property type="entry name" value="HMG_CoA_Rdtase_bac-typ"/>
</dbReference>
<evidence type="ECO:0000313" key="5">
    <source>
        <dbReference type="Proteomes" id="UP000051010"/>
    </source>
</evidence>
<dbReference type="NCBIfam" id="TIGR00532">
    <property type="entry name" value="HMG_CoA_R_NAD"/>
    <property type="match status" value="1"/>
</dbReference>
<comment type="caution">
    <text evidence="4">The sequence shown here is derived from an EMBL/GenBank/DDBJ whole genome shotgun (WGS) entry which is preliminary data.</text>
</comment>
<dbReference type="PATRIC" id="fig|1423786.4.peg.2935"/>
<dbReference type="GO" id="GO:0004420">
    <property type="term" value="F:hydroxymethylglutaryl-CoA reductase (NADPH) activity"/>
    <property type="evidence" value="ECO:0007669"/>
    <property type="project" value="InterPro"/>
</dbReference>
<gene>
    <name evidence="4" type="ORF">FD47_GL002791</name>
</gene>
<dbReference type="InterPro" id="IPR009029">
    <property type="entry name" value="HMG_CoA_Rdtase_sub-bd_dom_sf"/>
</dbReference>
<dbReference type="GO" id="GO:0015936">
    <property type="term" value="P:coenzyme A metabolic process"/>
    <property type="evidence" value="ECO:0007669"/>
    <property type="project" value="InterPro"/>
</dbReference>
<dbReference type="SUPFAM" id="SSF55035">
    <property type="entry name" value="NAD-binding domain of HMG-CoA reductase"/>
    <property type="match status" value="1"/>
</dbReference>
<dbReference type="SUPFAM" id="SSF56542">
    <property type="entry name" value="Substrate-binding domain of HMG-CoA reductase"/>
    <property type="match status" value="1"/>
</dbReference>
<dbReference type="InterPro" id="IPR009023">
    <property type="entry name" value="HMG_CoA_Rdtase_NAD(P)-bd_sf"/>
</dbReference>
<dbReference type="PROSITE" id="PS50065">
    <property type="entry name" value="HMG_COA_REDUCTASE_4"/>
    <property type="match status" value="1"/>
</dbReference>
<dbReference type="InterPro" id="IPR002202">
    <property type="entry name" value="HMG_CoA_Rdtase"/>
</dbReference>
<dbReference type="EMBL" id="AZFZ01000008">
    <property type="protein sequence ID" value="KRM44911.1"/>
    <property type="molecule type" value="Genomic_DNA"/>
</dbReference>
<comment type="catalytic activity">
    <reaction evidence="3">
        <text>(R)-mevalonate + 2 NAD(+) + CoA = (3S)-3-hydroxy-3-methylglutaryl-CoA + 2 NADH + 2 H(+)</text>
        <dbReference type="Rhea" id="RHEA:14833"/>
        <dbReference type="ChEBI" id="CHEBI:15378"/>
        <dbReference type="ChEBI" id="CHEBI:36464"/>
        <dbReference type="ChEBI" id="CHEBI:43074"/>
        <dbReference type="ChEBI" id="CHEBI:57287"/>
        <dbReference type="ChEBI" id="CHEBI:57540"/>
        <dbReference type="ChEBI" id="CHEBI:57945"/>
        <dbReference type="EC" id="1.1.1.88"/>
    </reaction>
</comment>
<dbReference type="PANTHER" id="PTHR10572:SF24">
    <property type="entry name" value="3-HYDROXY-3-METHYLGLUTARYL-COENZYME A REDUCTASE"/>
    <property type="match status" value="1"/>
</dbReference>
<keyword evidence="3" id="KW-0520">NAD</keyword>
<dbReference type="Gene3D" id="3.90.770.10">
    <property type="entry name" value="3-hydroxy-3-methylglutaryl-coenzyme A Reductase, Chain A, domain 2"/>
    <property type="match status" value="2"/>
</dbReference>
<reference evidence="4 5" key="1">
    <citation type="journal article" date="2015" name="Genome Announc.">
        <title>Expanding the biotechnology potential of lactobacilli through comparative genomics of 213 strains and associated genera.</title>
        <authorList>
            <person name="Sun Z."/>
            <person name="Harris H.M."/>
            <person name="McCann A."/>
            <person name="Guo C."/>
            <person name="Argimon S."/>
            <person name="Zhang W."/>
            <person name="Yang X."/>
            <person name="Jeffery I.B."/>
            <person name="Cooney J.C."/>
            <person name="Kagawa T.F."/>
            <person name="Liu W."/>
            <person name="Song Y."/>
            <person name="Salvetti E."/>
            <person name="Wrobel A."/>
            <person name="Rasinkangas P."/>
            <person name="Parkhill J."/>
            <person name="Rea M.C."/>
            <person name="O'Sullivan O."/>
            <person name="Ritari J."/>
            <person name="Douillard F.P."/>
            <person name="Paul Ross R."/>
            <person name="Yang R."/>
            <person name="Briner A.E."/>
            <person name="Felis G.E."/>
            <person name="de Vos W.M."/>
            <person name="Barrangou R."/>
            <person name="Klaenhammer T.R."/>
            <person name="Caufield P.W."/>
            <person name="Cui Y."/>
            <person name="Zhang H."/>
            <person name="O'Toole P.W."/>
        </authorList>
    </citation>
    <scope>NUCLEOTIDE SEQUENCE [LARGE SCALE GENOMIC DNA]</scope>
    <source>
        <strain evidence="4 5">DSM 18390</strain>
    </source>
</reference>
<comment type="similarity">
    <text evidence="1 3">Belongs to the HMG-CoA reductase family.</text>
</comment>
<dbReference type="PANTHER" id="PTHR10572">
    <property type="entry name" value="3-HYDROXY-3-METHYLGLUTARYL-COENZYME A REDUCTASE"/>
    <property type="match status" value="1"/>
</dbReference>
<comment type="pathway">
    <text evidence="3">Metabolic intermediate metabolism; (R)-mevalonate degradation; (S)-3-hydroxy-3-methylglutaryl-CoA from (R)-mevalonate: step 1/1.</text>
</comment>
<dbReference type="RefSeq" id="WP_054732984.1">
    <property type="nucleotide sequence ID" value="NZ_AZFZ01000008.1"/>
</dbReference>
<dbReference type="CDD" id="cd00644">
    <property type="entry name" value="HMG-CoA_reductase_classII"/>
    <property type="match status" value="1"/>
</dbReference>
<accession>A0A0R1YS62</accession>
<dbReference type="UniPathway" id="UPA00257">
    <property type="reaction ID" value="UER00367"/>
</dbReference>
<protein>
    <recommendedName>
        <fullName evidence="3">3-hydroxy-3-methylglutaryl coenzyme A reductase</fullName>
        <shortName evidence="3">HMG-CoA reductase</shortName>
        <ecNumber evidence="3">1.1.1.88</ecNumber>
    </recommendedName>
</protein>
<dbReference type="PROSITE" id="PS01192">
    <property type="entry name" value="HMG_COA_REDUCTASE_3"/>
    <property type="match status" value="1"/>
</dbReference>
<proteinExistence type="inferred from homology"/>
<keyword evidence="2 3" id="KW-0560">Oxidoreductase</keyword>
<evidence type="ECO:0000256" key="1">
    <source>
        <dbReference type="ARBA" id="ARBA00007661"/>
    </source>
</evidence>
<dbReference type="Pfam" id="PF00368">
    <property type="entry name" value="HMG-CoA_red"/>
    <property type="match status" value="1"/>
</dbReference>
<dbReference type="InterPro" id="IPR023076">
    <property type="entry name" value="HMG_CoA_Rdtase_CS"/>
</dbReference>
<organism evidence="4 5">
    <name type="scientific">Lentilactobacillus parafarraginis DSM 18390 = JCM 14109</name>
    <dbReference type="NCBI Taxonomy" id="1423786"/>
    <lineage>
        <taxon>Bacteria</taxon>
        <taxon>Bacillati</taxon>
        <taxon>Bacillota</taxon>
        <taxon>Bacilli</taxon>
        <taxon>Lactobacillales</taxon>
        <taxon>Lactobacillaceae</taxon>
        <taxon>Lentilactobacillus</taxon>
    </lineage>
</organism>
<dbReference type="GO" id="GO:0140643">
    <property type="term" value="F:hydroxymethylglutaryl-CoA reductase (NADH) activity"/>
    <property type="evidence" value="ECO:0007669"/>
    <property type="project" value="UniProtKB-EC"/>
</dbReference>
<dbReference type="EC" id="1.1.1.88" evidence="3"/>
<evidence type="ECO:0000256" key="3">
    <source>
        <dbReference type="RuleBase" id="RU361219"/>
    </source>
</evidence>
<dbReference type="Proteomes" id="UP000051010">
    <property type="component" value="Unassembled WGS sequence"/>
</dbReference>
<sequence>MAANWNHFYQKSAEQRLALVAQWAHLTPSQLNDLQQTNAPIFDHLIENYLADYALPEGIVTHLTVNGTAYLVPMVIEEPSVIAAASNGSKLLSAGQGISATIKERLLGGEVVMKNASNAALSALVARQQATLIQLANASHPSILRHGGGAKRLTVRKLDDQFTAVDLLVDPGEAMGANLINTMLEAVAGWFRDRQYDVIMAILTNNADHSLVRVQGTISFDRLGATLEAGRNVADRIADASTVAEIDPHRAVTNNKGIMNGVDAVVLAMGNDWRAVESAVHAFAASTGQYRGLSHWRVTQTGLTGDMTIPLPVGYVGGAAGVFQMVAVNHAIAHVTDVSELMKVIAAVGLAQNLAALKALVTDGIQKGHMSLQLKSLAMANGTKPAELGFIVGELRKLARPDAEDVKQLLVQLRKQDFHE</sequence>